<reference evidence="2" key="1">
    <citation type="journal article" date="2022" name="bioRxiv">
        <title>Sequencing and chromosome-scale assembly of the giantPleurodeles waltlgenome.</title>
        <authorList>
            <person name="Brown T."/>
            <person name="Elewa A."/>
            <person name="Iarovenko S."/>
            <person name="Subramanian E."/>
            <person name="Araus A.J."/>
            <person name="Petzold A."/>
            <person name="Susuki M."/>
            <person name="Suzuki K.-i.T."/>
            <person name="Hayashi T."/>
            <person name="Toyoda A."/>
            <person name="Oliveira C."/>
            <person name="Osipova E."/>
            <person name="Leigh N.D."/>
            <person name="Simon A."/>
            <person name="Yun M.H."/>
        </authorList>
    </citation>
    <scope>NUCLEOTIDE SEQUENCE</scope>
    <source>
        <strain evidence="2">20211129_DDA</strain>
        <tissue evidence="2">Liver</tissue>
    </source>
</reference>
<evidence type="ECO:0000313" key="2">
    <source>
        <dbReference type="EMBL" id="KAJ1213348.1"/>
    </source>
</evidence>
<dbReference type="AlphaFoldDB" id="A0AAV7WH16"/>
<evidence type="ECO:0000256" key="1">
    <source>
        <dbReference type="SAM" id="Phobius"/>
    </source>
</evidence>
<accession>A0AAV7WH16</accession>
<evidence type="ECO:0000313" key="3">
    <source>
        <dbReference type="Proteomes" id="UP001066276"/>
    </source>
</evidence>
<feature type="transmembrane region" description="Helical" evidence="1">
    <location>
        <begin position="12"/>
        <end position="34"/>
    </location>
</feature>
<evidence type="ECO:0008006" key="4">
    <source>
        <dbReference type="Google" id="ProtNLM"/>
    </source>
</evidence>
<keyword evidence="1" id="KW-1133">Transmembrane helix</keyword>
<keyword evidence="3" id="KW-1185">Reference proteome</keyword>
<proteinExistence type="predicted"/>
<keyword evidence="1" id="KW-0812">Transmembrane</keyword>
<dbReference type="EMBL" id="JANPWB010000001">
    <property type="protein sequence ID" value="KAJ1213348.1"/>
    <property type="molecule type" value="Genomic_DNA"/>
</dbReference>
<dbReference type="Proteomes" id="UP001066276">
    <property type="component" value="Chromosome 1_1"/>
</dbReference>
<sequence>MPLRLWSPPLASYLCGSAFVSPFSVFVSSSLFFLRVTPQLMPHSPVQGRFFADPKGKALRRHPRRHC</sequence>
<gene>
    <name evidence="2" type="ORF">NDU88_000986</name>
</gene>
<name>A0AAV7WH16_PLEWA</name>
<protein>
    <recommendedName>
        <fullName evidence="4">Secreted protein</fullName>
    </recommendedName>
</protein>
<organism evidence="2 3">
    <name type="scientific">Pleurodeles waltl</name>
    <name type="common">Iberian ribbed newt</name>
    <dbReference type="NCBI Taxonomy" id="8319"/>
    <lineage>
        <taxon>Eukaryota</taxon>
        <taxon>Metazoa</taxon>
        <taxon>Chordata</taxon>
        <taxon>Craniata</taxon>
        <taxon>Vertebrata</taxon>
        <taxon>Euteleostomi</taxon>
        <taxon>Amphibia</taxon>
        <taxon>Batrachia</taxon>
        <taxon>Caudata</taxon>
        <taxon>Salamandroidea</taxon>
        <taxon>Salamandridae</taxon>
        <taxon>Pleurodelinae</taxon>
        <taxon>Pleurodeles</taxon>
    </lineage>
</organism>
<keyword evidence="1" id="KW-0472">Membrane</keyword>
<comment type="caution">
    <text evidence="2">The sequence shown here is derived from an EMBL/GenBank/DDBJ whole genome shotgun (WGS) entry which is preliminary data.</text>
</comment>